<dbReference type="AlphaFoldDB" id="A0AAW9DSS2"/>
<comment type="caution">
    <text evidence="2">The sequence shown here is derived from an EMBL/GenBank/DDBJ whole genome shotgun (WGS) entry which is preliminary data.</text>
</comment>
<dbReference type="Gene3D" id="3.30.310.70">
    <property type="entry name" value="TT1751-like domain"/>
    <property type="match status" value="1"/>
</dbReference>
<dbReference type="Pfam" id="PF03625">
    <property type="entry name" value="DUF302"/>
    <property type="match status" value="1"/>
</dbReference>
<accession>A0AAW9DSS2</accession>
<gene>
    <name evidence="2" type="ORF">SIL87_13070</name>
</gene>
<evidence type="ECO:0000313" key="2">
    <source>
        <dbReference type="EMBL" id="MDX5931697.1"/>
    </source>
</evidence>
<name>A0AAW9DSS2_ACIAO</name>
<dbReference type="Proteomes" id="UP001279553">
    <property type="component" value="Unassembled WGS sequence"/>
</dbReference>
<dbReference type="RefSeq" id="WP_319614593.1">
    <property type="nucleotide sequence ID" value="NZ_JAWXYB010000018.1"/>
</dbReference>
<reference evidence="2 3" key="1">
    <citation type="submission" date="2023-11" db="EMBL/GenBank/DDBJ databases">
        <title>MicrobeMod: A computational toolkit for identifying prokaryotic methylation and restriction-modification with nanopore sequencing.</title>
        <authorList>
            <person name="Crits-Christoph A."/>
            <person name="Kang S.C."/>
            <person name="Lee H."/>
            <person name="Ostrov N."/>
        </authorList>
    </citation>
    <scope>NUCLEOTIDE SEQUENCE [LARGE SCALE GENOMIC DNA]</scope>
    <source>
        <strain evidence="2 3">DSMZ 700</strain>
    </source>
</reference>
<feature type="domain" description="DUF302" evidence="1">
    <location>
        <begin position="83"/>
        <end position="126"/>
    </location>
</feature>
<dbReference type="SUPFAM" id="SSF103247">
    <property type="entry name" value="TT1751-like"/>
    <property type="match status" value="1"/>
</dbReference>
<dbReference type="InterPro" id="IPR035923">
    <property type="entry name" value="TT1751-like_sf"/>
</dbReference>
<keyword evidence="3" id="KW-1185">Reference proteome</keyword>
<sequence length="163" mass="17179">MNKFNRWAVAGIAVSGLTIGVASAGTIYEVAIPTPAAKVMPELKKALGQNHFKVFTKVDILKRVKAKVSALHITNFNTPGFSNVTAVIFCSPVYFNKLLDADSKAASVCPLSVTVYSLKGKTEIAYPERGPMIEGTSAHAVGLQIDKSVMAALDSIPGAKAAD</sequence>
<evidence type="ECO:0000259" key="1">
    <source>
        <dbReference type="Pfam" id="PF03625"/>
    </source>
</evidence>
<protein>
    <submittedName>
        <fullName evidence="2">DUF302 domain-containing protein</fullName>
    </submittedName>
</protein>
<dbReference type="InterPro" id="IPR005180">
    <property type="entry name" value="DUF302"/>
</dbReference>
<organism evidence="2 3">
    <name type="scientific">Acidiphilium acidophilum</name>
    <name type="common">Thiobacillus acidophilus</name>
    <dbReference type="NCBI Taxonomy" id="76588"/>
    <lineage>
        <taxon>Bacteria</taxon>
        <taxon>Pseudomonadati</taxon>
        <taxon>Pseudomonadota</taxon>
        <taxon>Alphaproteobacteria</taxon>
        <taxon>Acetobacterales</taxon>
        <taxon>Acidocellaceae</taxon>
        <taxon>Acidiphilium</taxon>
    </lineage>
</organism>
<evidence type="ECO:0000313" key="3">
    <source>
        <dbReference type="Proteomes" id="UP001279553"/>
    </source>
</evidence>
<dbReference type="CDD" id="cd14797">
    <property type="entry name" value="DUF302"/>
    <property type="match status" value="1"/>
</dbReference>
<proteinExistence type="predicted"/>
<dbReference type="EMBL" id="JAWXYB010000018">
    <property type="protein sequence ID" value="MDX5931697.1"/>
    <property type="molecule type" value="Genomic_DNA"/>
</dbReference>